<evidence type="ECO:0000256" key="1">
    <source>
        <dbReference type="ARBA" id="ARBA00023015"/>
    </source>
</evidence>
<dbReference type="InterPro" id="IPR001845">
    <property type="entry name" value="HTH_ArsR_DNA-bd_dom"/>
</dbReference>
<dbReference type="Pfam" id="PF01022">
    <property type="entry name" value="HTH_5"/>
    <property type="match status" value="1"/>
</dbReference>
<reference evidence="6" key="1">
    <citation type="submission" date="2017-01" db="EMBL/GenBank/DDBJ databases">
        <authorList>
            <person name="Varghese N."/>
            <person name="Submissions S."/>
        </authorList>
    </citation>
    <scope>NUCLEOTIDE SEQUENCE [LARGE SCALE GENOMIC DNA]</scope>
    <source>
        <strain evidence="6">ASpG1</strain>
    </source>
</reference>
<proteinExistence type="predicted"/>
<feature type="domain" description="HTH arsR-type" evidence="4">
    <location>
        <begin position="1"/>
        <end position="97"/>
    </location>
</feature>
<dbReference type="InterPro" id="IPR011991">
    <property type="entry name" value="ArsR-like_HTH"/>
</dbReference>
<dbReference type="GO" id="GO:0003700">
    <property type="term" value="F:DNA-binding transcription factor activity"/>
    <property type="evidence" value="ECO:0007669"/>
    <property type="project" value="InterPro"/>
</dbReference>
<evidence type="ECO:0000313" key="6">
    <source>
        <dbReference type="Proteomes" id="UP000186400"/>
    </source>
</evidence>
<dbReference type="InterPro" id="IPR036388">
    <property type="entry name" value="WH-like_DNA-bd_sf"/>
</dbReference>
<dbReference type="NCBIfam" id="NF033788">
    <property type="entry name" value="HTH_metalloreg"/>
    <property type="match status" value="1"/>
</dbReference>
<name>A0A1N6SIK4_9SPIO</name>
<keyword evidence="6" id="KW-1185">Reference proteome</keyword>
<keyword evidence="3" id="KW-0804">Transcription</keyword>
<dbReference type="CDD" id="cd00090">
    <property type="entry name" value="HTH_ARSR"/>
    <property type="match status" value="1"/>
</dbReference>
<dbReference type="PROSITE" id="PS50987">
    <property type="entry name" value="HTH_ARSR_2"/>
    <property type="match status" value="1"/>
</dbReference>
<dbReference type="SMART" id="SM00418">
    <property type="entry name" value="HTH_ARSR"/>
    <property type="match status" value="1"/>
</dbReference>
<dbReference type="SUPFAM" id="SSF46785">
    <property type="entry name" value="Winged helix' DNA-binding domain"/>
    <property type="match status" value="1"/>
</dbReference>
<keyword evidence="1" id="KW-0805">Transcription regulation</keyword>
<evidence type="ECO:0000313" key="5">
    <source>
        <dbReference type="EMBL" id="SIQ40766.1"/>
    </source>
</evidence>
<dbReference type="STRING" id="159291.SAMN05920897_10893"/>
<dbReference type="PANTHER" id="PTHR33154">
    <property type="entry name" value="TRANSCRIPTIONAL REGULATOR, ARSR FAMILY"/>
    <property type="match status" value="1"/>
</dbReference>
<dbReference type="InterPro" id="IPR036390">
    <property type="entry name" value="WH_DNA-bd_sf"/>
</dbReference>
<dbReference type="RefSeq" id="WP_076488656.1">
    <property type="nucleotide sequence ID" value="NZ_FTMS01000008.1"/>
</dbReference>
<evidence type="ECO:0000256" key="2">
    <source>
        <dbReference type="ARBA" id="ARBA00023125"/>
    </source>
</evidence>
<dbReference type="AlphaFoldDB" id="A0A1N6SIK4"/>
<dbReference type="InterPro" id="IPR051081">
    <property type="entry name" value="HTH_MetalResp_TranReg"/>
</dbReference>
<protein>
    <submittedName>
        <fullName evidence="5">Transcriptional regulator, ArsR family</fullName>
    </submittedName>
</protein>
<dbReference type="PRINTS" id="PR00778">
    <property type="entry name" value="HTHARSR"/>
</dbReference>
<dbReference type="EMBL" id="FTMS01000008">
    <property type="protein sequence ID" value="SIQ40766.1"/>
    <property type="molecule type" value="Genomic_DNA"/>
</dbReference>
<dbReference type="OrthoDB" id="9772751at2"/>
<dbReference type="Proteomes" id="UP000186400">
    <property type="component" value="Unassembled WGS sequence"/>
</dbReference>
<accession>A0A1N6SIK4</accession>
<organism evidence="5 6">
    <name type="scientific">Alkalispirochaeta americana</name>
    <dbReference type="NCBI Taxonomy" id="159291"/>
    <lineage>
        <taxon>Bacteria</taxon>
        <taxon>Pseudomonadati</taxon>
        <taxon>Spirochaetota</taxon>
        <taxon>Spirochaetia</taxon>
        <taxon>Spirochaetales</taxon>
        <taxon>Spirochaetaceae</taxon>
        <taxon>Alkalispirochaeta</taxon>
    </lineage>
</organism>
<evidence type="ECO:0000256" key="3">
    <source>
        <dbReference type="ARBA" id="ARBA00023163"/>
    </source>
</evidence>
<keyword evidence="2" id="KW-0238">DNA-binding</keyword>
<evidence type="ECO:0000259" key="4">
    <source>
        <dbReference type="PROSITE" id="PS50987"/>
    </source>
</evidence>
<gene>
    <name evidence="5" type="ORF">SAMN05920897_10893</name>
</gene>
<dbReference type="Gene3D" id="1.10.10.10">
    <property type="entry name" value="Winged helix-like DNA-binding domain superfamily/Winged helix DNA-binding domain"/>
    <property type="match status" value="1"/>
</dbReference>
<sequence length="138" mass="15306">MNTLGGLFKTLADETRLRLIYLFLRSSDSLCVCELVDALGLPQYQVSRHLSALKAAGLVQATKQGTWAYHYLEEGSPLIQALWTFLREAPLSADSQEQIQQDYQALTHRLALRSNGCCVVGLNPNPLKDPTPKGDTFI</sequence>
<dbReference type="GO" id="GO:0003677">
    <property type="term" value="F:DNA binding"/>
    <property type="evidence" value="ECO:0007669"/>
    <property type="project" value="UniProtKB-KW"/>
</dbReference>
<dbReference type="PANTHER" id="PTHR33154:SF18">
    <property type="entry name" value="ARSENICAL RESISTANCE OPERON REPRESSOR"/>
    <property type="match status" value="1"/>
</dbReference>